<dbReference type="FunFam" id="3.10.20.90:FF:000078">
    <property type="entry name" value="Auxin-responsive protein"/>
    <property type="match status" value="1"/>
</dbReference>
<comment type="function">
    <text evidence="8">Aux/IAA proteins are short-lived transcriptional factors that function as repressors of early auxin response genes at low auxin concentrations.</text>
</comment>
<sequence>MEGGGGLSSGGSTVTKVEMVEQDYSMGLSSEVSSYHLNQNDSESELELGLGLSLGGGSIKSSSKSGLLSLGGGGSSNSYCAPVSGTKRAAVDSIVREVSTTPSNGVSQVVGWPPIKPCRIHSLVNKSKIHAAGGDGANKVNENSRTDNAKTMKTINITSNAECKENGRVTSSFFVKVNMDGIPIGRKVDLSAHSTYKTLAQTLEDMFHGPTTAVNTIRSCRYTDLGVEVTKPSKLLDGSSDFVLTYEDKEGDWMLVGDVPWGMFLNTVKRLRVMRTSEANGFGPKFEESGERQRKKLI</sequence>
<dbReference type="InterPro" id="IPR053793">
    <property type="entry name" value="PB1-like"/>
</dbReference>
<comment type="caution">
    <text evidence="10">The sequence shown here is derived from an EMBL/GenBank/DDBJ whole genome shotgun (WGS) entry which is preliminary data.</text>
</comment>
<evidence type="ECO:0000256" key="8">
    <source>
        <dbReference type="RuleBase" id="RU004549"/>
    </source>
</evidence>
<dbReference type="Gene3D" id="3.10.20.90">
    <property type="entry name" value="Phosphatidylinositol 3-kinase Catalytic Subunit, Chain A, domain 1"/>
    <property type="match status" value="1"/>
</dbReference>
<protein>
    <recommendedName>
        <fullName evidence="8">Auxin-responsive protein</fullName>
    </recommendedName>
</protein>
<evidence type="ECO:0000256" key="2">
    <source>
        <dbReference type="ARBA" id="ARBA00006728"/>
    </source>
</evidence>
<accession>A0A7J7LPF7</accession>
<evidence type="ECO:0000259" key="9">
    <source>
        <dbReference type="PROSITE" id="PS51745"/>
    </source>
</evidence>
<evidence type="ECO:0000256" key="3">
    <source>
        <dbReference type="ARBA" id="ARBA00022491"/>
    </source>
</evidence>
<dbReference type="AlphaFoldDB" id="A0A7J7LPF7"/>
<evidence type="ECO:0000256" key="5">
    <source>
        <dbReference type="ARBA" id="ARBA00023163"/>
    </source>
</evidence>
<dbReference type="GO" id="GO:0005634">
    <property type="term" value="C:nucleus"/>
    <property type="evidence" value="ECO:0007669"/>
    <property type="project" value="UniProtKB-SubCell"/>
</dbReference>
<dbReference type="PANTHER" id="PTHR31734">
    <property type="entry name" value="AUXIN-RESPONSIVE PROTEIN IAA17"/>
    <property type="match status" value="1"/>
</dbReference>
<evidence type="ECO:0000313" key="10">
    <source>
        <dbReference type="EMBL" id="KAF6144442.1"/>
    </source>
</evidence>
<keyword evidence="3 8" id="KW-0678">Repressor</keyword>
<comment type="subcellular location">
    <subcellularLocation>
        <location evidence="1 8">Nucleus</location>
    </subcellularLocation>
</comment>
<evidence type="ECO:0000256" key="7">
    <source>
        <dbReference type="ARBA" id="ARBA00023294"/>
    </source>
</evidence>
<feature type="domain" description="PB1" evidence="9">
    <location>
        <begin position="172"/>
        <end position="276"/>
    </location>
</feature>
<keyword evidence="6 8" id="KW-0539">Nucleus</keyword>
<keyword evidence="4 8" id="KW-0805">Transcription regulation</keyword>
<dbReference type="SUPFAM" id="SSF54277">
    <property type="entry name" value="CAD &amp; PB1 domains"/>
    <property type="match status" value="1"/>
</dbReference>
<keyword evidence="5 8" id="KW-0804">Transcription</keyword>
<comment type="subunit">
    <text evidence="8">Homodimers and heterodimers.</text>
</comment>
<dbReference type="GO" id="GO:0009734">
    <property type="term" value="P:auxin-activated signaling pathway"/>
    <property type="evidence" value="ECO:0007669"/>
    <property type="project" value="UniProtKB-UniRule"/>
</dbReference>
<dbReference type="PANTHER" id="PTHR31734:SF6">
    <property type="entry name" value="AUXIN-RESPONSIVE PROTEIN IAA11"/>
    <property type="match status" value="1"/>
</dbReference>
<proteinExistence type="inferred from homology"/>
<dbReference type="InterPro" id="IPR033389">
    <property type="entry name" value="AUX/IAA_dom"/>
</dbReference>
<dbReference type="Proteomes" id="UP000541444">
    <property type="component" value="Unassembled WGS sequence"/>
</dbReference>
<evidence type="ECO:0000256" key="6">
    <source>
        <dbReference type="ARBA" id="ARBA00023242"/>
    </source>
</evidence>
<gene>
    <name evidence="10" type="ORF">GIB67_024669</name>
</gene>
<organism evidence="10 11">
    <name type="scientific">Kingdonia uniflora</name>
    <dbReference type="NCBI Taxonomy" id="39325"/>
    <lineage>
        <taxon>Eukaryota</taxon>
        <taxon>Viridiplantae</taxon>
        <taxon>Streptophyta</taxon>
        <taxon>Embryophyta</taxon>
        <taxon>Tracheophyta</taxon>
        <taxon>Spermatophyta</taxon>
        <taxon>Magnoliopsida</taxon>
        <taxon>Ranunculales</taxon>
        <taxon>Circaeasteraceae</taxon>
        <taxon>Kingdonia</taxon>
    </lineage>
</organism>
<name>A0A7J7LPF7_9MAGN</name>
<evidence type="ECO:0000256" key="1">
    <source>
        <dbReference type="ARBA" id="ARBA00004123"/>
    </source>
</evidence>
<dbReference type="PROSITE" id="PS51745">
    <property type="entry name" value="PB1"/>
    <property type="match status" value="1"/>
</dbReference>
<evidence type="ECO:0000256" key="4">
    <source>
        <dbReference type="ARBA" id="ARBA00023015"/>
    </source>
</evidence>
<dbReference type="Pfam" id="PF02309">
    <property type="entry name" value="AUX_IAA"/>
    <property type="match status" value="1"/>
</dbReference>
<evidence type="ECO:0000313" key="11">
    <source>
        <dbReference type="Proteomes" id="UP000541444"/>
    </source>
</evidence>
<dbReference type="GO" id="GO:0006355">
    <property type="term" value="P:regulation of DNA-templated transcription"/>
    <property type="evidence" value="ECO:0007669"/>
    <property type="project" value="InterPro"/>
</dbReference>
<comment type="similarity">
    <text evidence="2 8">Belongs to the Aux/IAA family.</text>
</comment>
<reference evidence="10 11" key="1">
    <citation type="journal article" date="2020" name="IScience">
        <title>Genome Sequencing of the Endangered Kingdonia uniflora (Circaeasteraceae, Ranunculales) Reveals Potential Mechanisms of Evolutionary Specialization.</title>
        <authorList>
            <person name="Sun Y."/>
            <person name="Deng T."/>
            <person name="Zhang A."/>
            <person name="Moore M.J."/>
            <person name="Landis J.B."/>
            <person name="Lin N."/>
            <person name="Zhang H."/>
            <person name="Zhang X."/>
            <person name="Huang J."/>
            <person name="Zhang X."/>
            <person name="Sun H."/>
            <person name="Wang H."/>
        </authorList>
    </citation>
    <scope>NUCLEOTIDE SEQUENCE [LARGE SCALE GENOMIC DNA]</scope>
    <source>
        <strain evidence="10">TB1705</strain>
        <tissue evidence="10">Leaf</tissue>
    </source>
</reference>
<keyword evidence="7 8" id="KW-0927">Auxin signaling pathway</keyword>
<dbReference type="EMBL" id="JACGCM010002131">
    <property type="protein sequence ID" value="KAF6144442.1"/>
    <property type="molecule type" value="Genomic_DNA"/>
</dbReference>
<dbReference type="OrthoDB" id="773336at2759"/>
<keyword evidence="11" id="KW-1185">Reference proteome</keyword>
<dbReference type="InterPro" id="IPR003311">
    <property type="entry name" value="AUX_IAA"/>
</dbReference>